<reference evidence="3 5" key="1">
    <citation type="journal article" date="2011" name="ISME J.">
        <title>Community ecology of hot spring cyanobacterial mats: predominant populations and their functional potential.</title>
        <authorList>
            <person name="Klatt C.G."/>
            <person name="Wood J.M."/>
            <person name="Rusch D.B."/>
            <person name="Bateson M.M."/>
            <person name="Hamamura N."/>
            <person name="Heidelberg J.F."/>
            <person name="Grossman A.R."/>
            <person name="Bhaya D."/>
            <person name="Cohan F.M."/>
            <person name="Kuhl M."/>
            <person name="Bryant D.A."/>
            <person name="Ward D.M."/>
        </authorList>
    </citation>
    <scope>NUCLEOTIDE SEQUENCE [LARGE SCALE GENOMIC DNA]</scope>
    <source>
        <strain evidence="3">OS</strain>
    </source>
</reference>
<evidence type="ECO:0000313" key="5">
    <source>
        <dbReference type="Proteomes" id="UP000266389"/>
    </source>
</evidence>
<name>A0A395M5X0_9BACT</name>
<feature type="transmembrane region" description="Helical" evidence="2">
    <location>
        <begin position="165"/>
        <end position="185"/>
    </location>
</feature>
<evidence type="ECO:0000256" key="1">
    <source>
        <dbReference type="SAM" id="MobiDB-lite"/>
    </source>
</evidence>
<feature type="transmembrane region" description="Helical" evidence="2">
    <location>
        <begin position="238"/>
        <end position="256"/>
    </location>
</feature>
<dbReference type="EMBL" id="PHFL01000007">
    <property type="protein sequence ID" value="RFM25344.1"/>
    <property type="molecule type" value="Genomic_DNA"/>
</dbReference>
<protein>
    <submittedName>
        <fullName evidence="3">DUF3623 family protein</fullName>
    </submittedName>
</protein>
<dbReference type="NCBIfam" id="TIGR03055">
    <property type="entry name" value="photo_alph_chp2"/>
    <property type="match status" value="1"/>
</dbReference>
<evidence type="ECO:0000313" key="3">
    <source>
        <dbReference type="EMBL" id="RFM25344.1"/>
    </source>
</evidence>
<keyword evidence="2" id="KW-0472">Membrane</keyword>
<feature type="transmembrane region" description="Helical" evidence="2">
    <location>
        <begin position="268"/>
        <end position="288"/>
    </location>
</feature>
<feature type="transmembrane region" description="Helical" evidence="2">
    <location>
        <begin position="54"/>
        <end position="79"/>
    </location>
</feature>
<reference evidence="3" key="2">
    <citation type="submission" date="2017-08" db="EMBL/GenBank/DDBJ databases">
        <authorList>
            <person name="de Groot N.N."/>
        </authorList>
    </citation>
    <scope>NUCLEOTIDE SEQUENCE</scope>
    <source>
        <strain evidence="3">OS</strain>
    </source>
</reference>
<evidence type="ECO:0000313" key="4">
    <source>
        <dbReference type="EMBL" id="RFM25535.1"/>
    </source>
</evidence>
<comment type="caution">
    <text evidence="3">The sequence shown here is derived from an EMBL/GenBank/DDBJ whole genome shotgun (WGS) entry which is preliminary data.</text>
</comment>
<proteinExistence type="predicted"/>
<organism evidence="3 5">
    <name type="scientific">Candidatus Thermochlorobacter aerophilus</name>
    <dbReference type="NCBI Taxonomy" id="1868324"/>
    <lineage>
        <taxon>Bacteria</taxon>
        <taxon>Pseudomonadati</taxon>
        <taxon>Chlorobiota</taxon>
        <taxon>Chlorobiia</taxon>
        <taxon>Chlorobiales</taxon>
        <taxon>Candidatus Thermochlorobacteriaceae</taxon>
        <taxon>Candidatus Thermochlorobacter</taxon>
    </lineage>
</organism>
<feature type="transmembrane region" description="Helical" evidence="2">
    <location>
        <begin position="85"/>
        <end position="105"/>
    </location>
</feature>
<keyword evidence="2" id="KW-0812">Transmembrane</keyword>
<dbReference type="EMBL" id="PHFL01000001">
    <property type="protein sequence ID" value="RFM25535.1"/>
    <property type="molecule type" value="Genomic_DNA"/>
</dbReference>
<sequence>MSAVKTVRQSSLAHRNGTLDISNDNPNEPTQNKTAFARLTEEVSVRLNDSQWRLYALIASGVIYSVVFWWLSTAAIIYFNFQPNYRAVVFGIALALMLGAIYTLYAHRQSETVASAFLTFTAGSIVWAFVEVSFYTGYIVGPQVRPIFTVGPSVIGFFKAIHRSLYHEGLVLGLVGLMIVLGIGAKNKFGVYTFLMYWFMHQSAKLNIFLGVMNTGREFVPDTVADMTQYMTIAHMNWLFPFSITFCTLLVAQLLKKVGMAQEPQWRRVGFAIIGTMALMALLEHWLLVLPLNQSLWDIVIKRLH</sequence>
<dbReference type="Pfam" id="PF12291">
    <property type="entry name" value="DUF3623"/>
    <property type="match status" value="1"/>
</dbReference>
<feature type="transmembrane region" description="Helical" evidence="2">
    <location>
        <begin position="112"/>
        <end position="130"/>
    </location>
</feature>
<gene>
    <name evidence="4" type="ORF">D0433_00460</name>
    <name evidence="3" type="ORF">D0433_01630</name>
</gene>
<dbReference type="AlphaFoldDB" id="A0A395M5X0"/>
<feature type="compositionally biased region" description="Polar residues" evidence="1">
    <location>
        <begin position="7"/>
        <end position="31"/>
    </location>
</feature>
<dbReference type="Proteomes" id="UP000266389">
    <property type="component" value="Unassembled WGS sequence"/>
</dbReference>
<dbReference type="InterPro" id="IPR017496">
    <property type="entry name" value="Photo_alph_chp2"/>
</dbReference>
<evidence type="ECO:0000256" key="2">
    <source>
        <dbReference type="SAM" id="Phobius"/>
    </source>
</evidence>
<feature type="region of interest" description="Disordered" evidence="1">
    <location>
        <begin position="1"/>
        <end position="31"/>
    </location>
</feature>
<keyword evidence="2" id="KW-1133">Transmembrane helix</keyword>
<accession>A0A395M5X0</accession>